<gene>
    <name evidence="3" type="ORF">FOT42_011865</name>
</gene>
<dbReference type="PROSITE" id="PS51762">
    <property type="entry name" value="GH16_2"/>
    <property type="match status" value="1"/>
</dbReference>
<protein>
    <submittedName>
        <fullName evidence="3">Glycoside hydrolase family 16 protein</fullName>
    </submittedName>
</protein>
<dbReference type="InterPro" id="IPR000757">
    <property type="entry name" value="Beta-glucanase-like"/>
</dbReference>
<proteinExistence type="inferred from homology"/>
<dbReference type="OrthoDB" id="9809583at2"/>
<dbReference type="SUPFAM" id="SSF49899">
    <property type="entry name" value="Concanavalin A-like lectins/glucanases"/>
    <property type="match status" value="1"/>
</dbReference>
<keyword evidence="3" id="KW-0378">Hydrolase</keyword>
<dbReference type="EMBL" id="VNIK02000007">
    <property type="protein sequence ID" value="KAB5487676.1"/>
    <property type="molecule type" value="Genomic_DNA"/>
</dbReference>
<sequence>MFQATNASLFKVHIEGKVEELTSNTLSHTFSKEGTHSYTIIVSAYNGGQFVSKTVNVTVYVEERSGLVWSDEFNDGSLDLSKWNYETGTGINGDWGTGQLDRATDRKENVSFANGIVDADGGCLVITTRKETYQDRDYTSGRINTKDKGAWGPGHRIVARVFPEGVNHQGQGFAFWLMPQEKPVTVDDIMWPQGGEVDIMEYVGSIPYHNLGTVHYAWEWQNNEYQEWNHGHLGGYYSYETQQTPVPEEPGYGGFPPLESDRNAGSAGFHEYGLDWYDDRIEFFVDGHVYHIHYLNDGGGFVVDGQDQKMVTQIDGRRVTVSEYSNHFDEWHPFEHRMFVILSAGVGGSDHTYGGPIVPEAQFPTSVYIDWVRVYRL</sequence>
<name>A0A5N5ISI0_9FLAO</name>
<comment type="similarity">
    <text evidence="1">Belongs to the glycosyl hydrolase 16 family.</text>
</comment>
<evidence type="ECO:0000313" key="3">
    <source>
        <dbReference type="EMBL" id="KAB5487676.1"/>
    </source>
</evidence>
<comment type="caution">
    <text evidence="3">The sequence shown here is derived from an EMBL/GenBank/DDBJ whole genome shotgun (WGS) entry which is preliminary data.</text>
</comment>
<dbReference type="AlphaFoldDB" id="A0A5N5ISI0"/>
<evidence type="ECO:0000313" key="4">
    <source>
        <dbReference type="Proteomes" id="UP000319204"/>
    </source>
</evidence>
<dbReference type="Gene3D" id="2.60.120.200">
    <property type="match status" value="1"/>
</dbReference>
<dbReference type="InterPro" id="IPR013320">
    <property type="entry name" value="ConA-like_dom_sf"/>
</dbReference>
<dbReference type="InterPro" id="IPR050546">
    <property type="entry name" value="Glycosyl_Hydrlase_16"/>
</dbReference>
<dbReference type="GO" id="GO:0005975">
    <property type="term" value="P:carbohydrate metabolic process"/>
    <property type="evidence" value="ECO:0007669"/>
    <property type="project" value="InterPro"/>
</dbReference>
<accession>A0A5N5ISI0</accession>
<evidence type="ECO:0000256" key="1">
    <source>
        <dbReference type="ARBA" id="ARBA00006865"/>
    </source>
</evidence>
<dbReference type="Proteomes" id="UP000319204">
    <property type="component" value="Unassembled WGS sequence"/>
</dbReference>
<dbReference type="CDD" id="cd08023">
    <property type="entry name" value="GH16_laminarinase_like"/>
    <property type="match status" value="1"/>
</dbReference>
<dbReference type="PANTHER" id="PTHR10963">
    <property type="entry name" value="GLYCOSYL HYDROLASE-RELATED"/>
    <property type="match status" value="1"/>
</dbReference>
<evidence type="ECO:0000259" key="2">
    <source>
        <dbReference type="PROSITE" id="PS51762"/>
    </source>
</evidence>
<reference evidence="3" key="1">
    <citation type="submission" date="2019-10" db="EMBL/GenBank/DDBJ databases">
        <title>Muricauda hadale sp. nov., a piezophilic bacterium isolated from hadopelagic water of the Mariana Trench.</title>
        <authorList>
            <person name="Wei Y."/>
        </authorList>
    </citation>
    <scope>NUCLEOTIDE SEQUENCE [LARGE SCALE GENOMIC DNA]</scope>
    <source>
        <strain evidence="3">MT-229</strain>
    </source>
</reference>
<organism evidence="3 4">
    <name type="scientific">Flagellimonas hadalis</name>
    <dbReference type="NCBI Taxonomy" id="2597517"/>
    <lineage>
        <taxon>Bacteria</taxon>
        <taxon>Pseudomonadati</taxon>
        <taxon>Bacteroidota</taxon>
        <taxon>Flavobacteriia</taxon>
        <taxon>Flavobacteriales</taxon>
        <taxon>Flavobacteriaceae</taxon>
        <taxon>Flagellimonas</taxon>
    </lineage>
</organism>
<keyword evidence="4" id="KW-1185">Reference proteome</keyword>
<dbReference type="PANTHER" id="PTHR10963:SF55">
    <property type="entry name" value="GLYCOSIDE HYDROLASE FAMILY 16 PROTEIN"/>
    <property type="match status" value="1"/>
</dbReference>
<feature type="domain" description="GH16" evidence="2">
    <location>
        <begin position="44"/>
        <end position="377"/>
    </location>
</feature>
<dbReference type="GO" id="GO:0004553">
    <property type="term" value="F:hydrolase activity, hydrolyzing O-glycosyl compounds"/>
    <property type="evidence" value="ECO:0007669"/>
    <property type="project" value="InterPro"/>
</dbReference>